<gene>
    <name evidence="2" type="ORF">SULYE_1659</name>
</gene>
<reference evidence="2 3" key="1">
    <citation type="submission" date="2009-04" db="EMBL/GenBank/DDBJ databases">
        <authorList>
            <person name="Reysenbach A.-L."/>
            <person name="Heidelberg J.F."/>
            <person name="Nelson W.C."/>
        </authorList>
    </citation>
    <scope>NUCLEOTIDE SEQUENCE [LARGE SCALE GENOMIC DNA]</scope>
    <source>
        <strain evidence="2 3">SS-5</strain>
    </source>
</reference>
<accession>C4FM55</accession>
<evidence type="ECO:0000313" key="3">
    <source>
        <dbReference type="Proteomes" id="UP000005540"/>
    </source>
</evidence>
<evidence type="ECO:0000313" key="2">
    <source>
        <dbReference type="EMBL" id="EEP59845.1"/>
    </source>
</evidence>
<dbReference type="RefSeq" id="WP_007548158.1">
    <property type="nucleotide sequence ID" value="NZ_ABZS01000209.1"/>
</dbReference>
<protein>
    <submittedName>
        <fullName evidence="2">Uncharacterized protein</fullName>
    </submittedName>
</protein>
<comment type="caution">
    <text evidence="2">The sequence shown here is derived from an EMBL/GenBank/DDBJ whole genome shotgun (WGS) entry which is preliminary data.</text>
</comment>
<dbReference type="AlphaFoldDB" id="C4FM55"/>
<dbReference type="Proteomes" id="UP000005540">
    <property type="component" value="Unassembled WGS sequence"/>
</dbReference>
<name>C4FM55_9AQUI</name>
<keyword evidence="3" id="KW-1185">Reference proteome</keyword>
<sequence length="440" mass="50850">MSIAVVSYDIKFVENLNSLLKINNVEVYGDSLSLIKEYPQKDFKVIIYDTSSGIFAEDDLKYLIGKLGGKDIKYFVLTVPENPINKKNFSDDVEFIPKSESLTILPEILKNTLIQTEKIQSQQVENLTETFAPKKESEIENFESQKFEDLFNNTDLYNIEKGLIDFEPNVISINEEEIKSENKEESFDNFFDIEFENKSTSKEKLEDKSLFEIEFGNIESEPTNISFNFDIDFESKSTSKEEAEDKEENLLNINIDDLNIDDLVIGKKIKNFNIEEIGIETKAEENIAKSLSEELNEGIQKRMEGDKKKEIVTKPLTEFIQEIKKENKITEGGEEIMVTNFNITISSEDIKRLAMEMVKDMLKSDNAMNTIIDHLQIDFQDEARRELEEIKNQLKSSLAKEAELMMKQEIERMIKEELKEYVAEITAKIVKEKLDAIFKG</sequence>
<dbReference type="OrthoDB" id="11994at2"/>
<proteinExistence type="predicted"/>
<dbReference type="EMBL" id="ABZS01000209">
    <property type="protein sequence ID" value="EEP59845.1"/>
    <property type="molecule type" value="Genomic_DNA"/>
</dbReference>
<evidence type="ECO:0000256" key="1">
    <source>
        <dbReference type="SAM" id="Coils"/>
    </source>
</evidence>
<feature type="coiled-coil region" evidence="1">
    <location>
        <begin position="377"/>
        <end position="407"/>
    </location>
</feature>
<keyword evidence="1" id="KW-0175">Coiled coil</keyword>
<organism evidence="2 3">
    <name type="scientific">Sulfurihydrogenibium yellowstonense SS-5</name>
    <dbReference type="NCBI Taxonomy" id="432331"/>
    <lineage>
        <taxon>Bacteria</taxon>
        <taxon>Pseudomonadati</taxon>
        <taxon>Aquificota</taxon>
        <taxon>Aquificia</taxon>
        <taxon>Aquificales</taxon>
        <taxon>Hydrogenothermaceae</taxon>
        <taxon>Sulfurihydrogenibium</taxon>
    </lineage>
</organism>